<evidence type="ECO:0000256" key="5">
    <source>
        <dbReference type="ARBA" id="ARBA00022967"/>
    </source>
</evidence>
<evidence type="ECO:0000256" key="3">
    <source>
        <dbReference type="ARBA" id="ARBA00016612"/>
    </source>
</evidence>
<organism evidence="12">
    <name type="scientific">Trialeurodes vaporariorum</name>
    <name type="common">Greenhouse whitefly</name>
    <name type="synonym">Aleyrodes vaporariorum</name>
    <dbReference type="NCBI Taxonomy" id="88556"/>
    <lineage>
        <taxon>Eukaryota</taxon>
        <taxon>Metazoa</taxon>
        <taxon>Ecdysozoa</taxon>
        <taxon>Arthropoda</taxon>
        <taxon>Hexapoda</taxon>
        <taxon>Insecta</taxon>
        <taxon>Pterygota</taxon>
        <taxon>Neoptera</taxon>
        <taxon>Paraneoptera</taxon>
        <taxon>Hemiptera</taxon>
        <taxon>Sternorrhyncha</taxon>
        <taxon>Aleyrodoidea</taxon>
        <taxon>Aleyrodidae</taxon>
        <taxon>Aleyrodinae</taxon>
        <taxon>Trialeurodes</taxon>
    </lineage>
</organism>
<feature type="transmembrane region" description="Helical" evidence="11">
    <location>
        <begin position="30"/>
        <end position="52"/>
    </location>
</feature>
<accession>Q674N1</accession>
<evidence type="ECO:0000256" key="2">
    <source>
        <dbReference type="ARBA" id="ARBA00010519"/>
    </source>
</evidence>
<evidence type="ECO:0000256" key="11">
    <source>
        <dbReference type="SAM" id="Phobius"/>
    </source>
</evidence>
<comment type="similarity">
    <text evidence="2">Belongs to the complex I subunit 4L family.</text>
</comment>
<evidence type="ECO:0000256" key="9">
    <source>
        <dbReference type="ARBA" id="ARBA00031586"/>
    </source>
</evidence>
<keyword evidence="6 11" id="KW-1133">Transmembrane helix</keyword>
<comment type="subcellular location">
    <subcellularLocation>
        <location evidence="1">Membrane</location>
        <topology evidence="1">Multi-pass membrane protein</topology>
    </subcellularLocation>
</comment>
<geneLocation type="mitochondrion" evidence="12"/>
<dbReference type="CTD" id="4539"/>
<dbReference type="GO" id="GO:0016020">
    <property type="term" value="C:membrane"/>
    <property type="evidence" value="ECO:0007669"/>
    <property type="project" value="UniProtKB-SubCell"/>
</dbReference>
<dbReference type="EMBL" id="AY521265">
    <property type="protein sequence ID" value="AAU14229.1"/>
    <property type="molecule type" value="Genomic_DNA"/>
</dbReference>
<proteinExistence type="inferred from homology"/>
<feature type="transmembrane region" description="Helical" evidence="11">
    <location>
        <begin position="58"/>
        <end position="81"/>
    </location>
</feature>
<gene>
    <name evidence="12" type="primary">nd4L</name>
</gene>
<evidence type="ECO:0000256" key="1">
    <source>
        <dbReference type="ARBA" id="ARBA00004141"/>
    </source>
</evidence>
<evidence type="ECO:0000256" key="8">
    <source>
        <dbReference type="ARBA" id="ARBA00023136"/>
    </source>
</evidence>
<dbReference type="RefSeq" id="YP_086823.1">
    <property type="nucleotide sequence ID" value="NC_006280.1"/>
</dbReference>
<dbReference type="AlphaFoldDB" id="Q674N1"/>
<keyword evidence="4 11" id="KW-0812">Transmembrane</keyword>
<sequence length="97" mass="11262">MSTNELQWVGIMIMIFSYTLVFNKTHIMNSLIILECMTILVILMMFTFTMKMKMENMVIMYLIIISLSESIIGMTILISMIRTHSNDYIISPNAVKL</sequence>
<keyword evidence="7" id="KW-0520">NAD</keyword>
<comment type="catalytic activity">
    <reaction evidence="10">
        <text>a ubiquinone + NADH + 5 H(+)(in) = a ubiquinol + NAD(+) + 4 H(+)(out)</text>
        <dbReference type="Rhea" id="RHEA:29091"/>
        <dbReference type="Rhea" id="RHEA-COMP:9565"/>
        <dbReference type="Rhea" id="RHEA-COMP:9566"/>
        <dbReference type="ChEBI" id="CHEBI:15378"/>
        <dbReference type="ChEBI" id="CHEBI:16389"/>
        <dbReference type="ChEBI" id="CHEBI:17976"/>
        <dbReference type="ChEBI" id="CHEBI:57540"/>
        <dbReference type="ChEBI" id="CHEBI:57945"/>
        <dbReference type="EC" id="7.1.1.2"/>
    </reaction>
</comment>
<reference evidence="12" key="2">
    <citation type="journal article" date="2004" name="BMC Evol. Biol.">
        <title>Organization of the mitochondrial genomes of whiteflies, aphids, and psyllids (Hemiptera, Sternorrhyncha).</title>
        <authorList>
            <person name="Thao M.L."/>
            <person name="Baumann L."/>
            <person name="Baumann P."/>
        </authorList>
    </citation>
    <scope>NUCLEOTIDE SEQUENCE</scope>
</reference>
<dbReference type="GeneID" id="3021807"/>
<protein>
    <recommendedName>
        <fullName evidence="3">NADH-ubiquinone oxidoreductase chain 4L</fullName>
    </recommendedName>
    <alternativeName>
        <fullName evidence="9">NADH dehydrogenase subunit 4L</fullName>
    </alternativeName>
</protein>
<evidence type="ECO:0000256" key="10">
    <source>
        <dbReference type="ARBA" id="ARBA00049551"/>
    </source>
</evidence>
<keyword evidence="5" id="KW-1278">Translocase</keyword>
<evidence type="ECO:0000256" key="4">
    <source>
        <dbReference type="ARBA" id="ARBA00022692"/>
    </source>
</evidence>
<dbReference type="Gene3D" id="1.10.287.3510">
    <property type="match status" value="1"/>
</dbReference>
<dbReference type="Pfam" id="PF00420">
    <property type="entry name" value="Oxidored_q2"/>
    <property type="match status" value="1"/>
</dbReference>
<feature type="transmembrane region" description="Helical" evidence="11">
    <location>
        <begin position="6"/>
        <end position="23"/>
    </location>
</feature>
<dbReference type="InterPro" id="IPR039428">
    <property type="entry name" value="NUOK/Mnh_C1-like"/>
</dbReference>
<evidence type="ECO:0000256" key="7">
    <source>
        <dbReference type="ARBA" id="ARBA00023027"/>
    </source>
</evidence>
<dbReference type="GO" id="GO:0008137">
    <property type="term" value="F:NADH dehydrogenase (ubiquinone) activity"/>
    <property type="evidence" value="ECO:0007669"/>
    <property type="project" value="UniProtKB-EC"/>
</dbReference>
<keyword evidence="12" id="KW-0496">Mitochondrion</keyword>
<evidence type="ECO:0000256" key="6">
    <source>
        <dbReference type="ARBA" id="ARBA00022989"/>
    </source>
</evidence>
<reference evidence="12" key="1">
    <citation type="journal article" date="2004" name="Appl. Environ. Microbiol.">
        <title>Evolutionary relationships of primary prokaryotic endosymbionts of whiteflies and their hosts.</title>
        <authorList>
            <person name="Thao M.L."/>
            <person name="Baumann P."/>
        </authorList>
    </citation>
    <scope>NUCLEOTIDE SEQUENCE</scope>
</reference>
<evidence type="ECO:0000313" key="12">
    <source>
        <dbReference type="EMBL" id="AAU14229.1"/>
    </source>
</evidence>
<keyword evidence="8 11" id="KW-0472">Membrane</keyword>
<name>Q674N1_TRIVP</name>